<dbReference type="EMBL" id="JANPWB010000008">
    <property type="protein sequence ID" value="KAJ1165955.1"/>
    <property type="molecule type" value="Genomic_DNA"/>
</dbReference>
<evidence type="ECO:0000313" key="3">
    <source>
        <dbReference type="Proteomes" id="UP001066276"/>
    </source>
</evidence>
<protein>
    <submittedName>
        <fullName evidence="2">Uncharacterized protein</fullName>
    </submittedName>
</protein>
<proteinExistence type="predicted"/>
<name>A0AAV7SPA1_PLEWA</name>
<reference evidence="2" key="1">
    <citation type="journal article" date="2022" name="bioRxiv">
        <title>Sequencing and chromosome-scale assembly of the giantPleurodeles waltlgenome.</title>
        <authorList>
            <person name="Brown T."/>
            <person name="Elewa A."/>
            <person name="Iarovenko S."/>
            <person name="Subramanian E."/>
            <person name="Araus A.J."/>
            <person name="Petzold A."/>
            <person name="Susuki M."/>
            <person name="Suzuki K.-i.T."/>
            <person name="Hayashi T."/>
            <person name="Toyoda A."/>
            <person name="Oliveira C."/>
            <person name="Osipova E."/>
            <person name="Leigh N.D."/>
            <person name="Simon A."/>
            <person name="Yun M.H."/>
        </authorList>
    </citation>
    <scope>NUCLEOTIDE SEQUENCE</scope>
    <source>
        <strain evidence="2">20211129_DDA</strain>
        <tissue evidence="2">Liver</tissue>
    </source>
</reference>
<accession>A0AAV7SPA1</accession>
<feature type="region of interest" description="Disordered" evidence="1">
    <location>
        <begin position="176"/>
        <end position="195"/>
    </location>
</feature>
<evidence type="ECO:0000256" key="1">
    <source>
        <dbReference type="SAM" id="MobiDB-lite"/>
    </source>
</evidence>
<feature type="compositionally biased region" description="Basic and acidic residues" evidence="1">
    <location>
        <begin position="108"/>
        <end position="134"/>
    </location>
</feature>
<keyword evidence="3" id="KW-1185">Reference proteome</keyword>
<feature type="compositionally biased region" description="Basic residues" evidence="1">
    <location>
        <begin position="58"/>
        <end position="68"/>
    </location>
</feature>
<feature type="compositionally biased region" description="Basic residues" evidence="1">
    <location>
        <begin position="27"/>
        <end position="37"/>
    </location>
</feature>
<sequence>MPTLLGKKKTLPGKKRTLPGSKETRWRTRRRKNKMGKNRACLMAEICQLLGGDKRGKHIGTHGGHAHIARKEEDVAEKEEAIGGKEGDAEANKEEEEQYGGKQSGEMNWRRDDREPEPARSKESCTEKEGRGEGEQADAGRSGRHGGVHRVSGGTWLNQVHDRLCSHVGPVLRWVGKKGGEEAKNPKHAGLGHEG</sequence>
<gene>
    <name evidence="2" type="ORF">NDU88_006372</name>
</gene>
<feature type="region of interest" description="Disordered" evidence="1">
    <location>
        <begin position="58"/>
        <end position="153"/>
    </location>
</feature>
<feature type="compositionally biased region" description="Basic and acidic residues" evidence="1">
    <location>
        <begin position="178"/>
        <end position="195"/>
    </location>
</feature>
<comment type="caution">
    <text evidence="2">The sequence shown here is derived from an EMBL/GenBank/DDBJ whole genome shotgun (WGS) entry which is preliminary data.</text>
</comment>
<feature type="region of interest" description="Disordered" evidence="1">
    <location>
        <begin position="1"/>
        <end position="37"/>
    </location>
</feature>
<evidence type="ECO:0000313" key="2">
    <source>
        <dbReference type="EMBL" id="KAJ1165955.1"/>
    </source>
</evidence>
<organism evidence="2 3">
    <name type="scientific">Pleurodeles waltl</name>
    <name type="common">Iberian ribbed newt</name>
    <dbReference type="NCBI Taxonomy" id="8319"/>
    <lineage>
        <taxon>Eukaryota</taxon>
        <taxon>Metazoa</taxon>
        <taxon>Chordata</taxon>
        <taxon>Craniata</taxon>
        <taxon>Vertebrata</taxon>
        <taxon>Euteleostomi</taxon>
        <taxon>Amphibia</taxon>
        <taxon>Batrachia</taxon>
        <taxon>Caudata</taxon>
        <taxon>Salamandroidea</taxon>
        <taxon>Salamandridae</taxon>
        <taxon>Pleurodelinae</taxon>
        <taxon>Pleurodeles</taxon>
    </lineage>
</organism>
<dbReference type="Proteomes" id="UP001066276">
    <property type="component" value="Chromosome 4_2"/>
</dbReference>
<dbReference type="AlphaFoldDB" id="A0AAV7SPA1"/>
<feature type="compositionally biased region" description="Basic and acidic residues" evidence="1">
    <location>
        <begin position="69"/>
        <end position="92"/>
    </location>
</feature>
<feature type="compositionally biased region" description="Basic residues" evidence="1">
    <location>
        <begin position="1"/>
        <end position="17"/>
    </location>
</feature>